<reference evidence="2" key="1">
    <citation type="journal article" date="2019" name="Sci. Rep.">
        <title>Draft genome of Tanacetum cinerariifolium, the natural source of mosquito coil.</title>
        <authorList>
            <person name="Yamashiro T."/>
            <person name="Shiraishi A."/>
            <person name="Satake H."/>
            <person name="Nakayama K."/>
        </authorList>
    </citation>
    <scope>NUCLEOTIDE SEQUENCE</scope>
</reference>
<dbReference type="AlphaFoldDB" id="A0A699JRT7"/>
<dbReference type="EMBL" id="BKCJ010442289">
    <property type="protein sequence ID" value="GFA54158.1"/>
    <property type="molecule type" value="Genomic_DNA"/>
</dbReference>
<protein>
    <submittedName>
        <fullName evidence="2">Uncharacterized protein</fullName>
    </submittedName>
</protein>
<evidence type="ECO:0000256" key="1">
    <source>
        <dbReference type="SAM" id="MobiDB-lite"/>
    </source>
</evidence>
<name>A0A699JRT7_TANCI</name>
<gene>
    <name evidence="2" type="ORF">Tci_626130</name>
</gene>
<feature type="compositionally biased region" description="Low complexity" evidence="1">
    <location>
        <begin position="14"/>
        <end position="25"/>
    </location>
</feature>
<comment type="caution">
    <text evidence="2">The sequence shown here is derived from an EMBL/GenBank/DDBJ whole genome shotgun (WGS) entry which is preliminary data.</text>
</comment>
<evidence type="ECO:0000313" key="2">
    <source>
        <dbReference type="EMBL" id="GFA54158.1"/>
    </source>
</evidence>
<organism evidence="2">
    <name type="scientific">Tanacetum cinerariifolium</name>
    <name type="common">Dalmatian daisy</name>
    <name type="synonym">Chrysanthemum cinerariifolium</name>
    <dbReference type="NCBI Taxonomy" id="118510"/>
    <lineage>
        <taxon>Eukaryota</taxon>
        <taxon>Viridiplantae</taxon>
        <taxon>Streptophyta</taxon>
        <taxon>Embryophyta</taxon>
        <taxon>Tracheophyta</taxon>
        <taxon>Spermatophyta</taxon>
        <taxon>Magnoliopsida</taxon>
        <taxon>eudicotyledons</taxon>
        <taxon>Gunneridae</taxon>
        <taxon>Pentapetalae</taxon>
        <taxon>asterids</taxon>
        <taxon>campanulids</taxon>
        <taxon>Asterales</taxon>
        <taxon>Asteraceae</taxon>
        <taxon>Asteroideae</taxon>
        <taxon>Anthemideae</taxon>
        <taxon>Anthemidinae</taxon>
        <taxon>Tanacetum</taxon>
    </lineage>
</organism>
<accession>A0A699JRT7</accession>
<proteinExistence type="predicted"/>
<sequence>MSRTVPHIRSPLRTSSGNTSSPNTNRVDMMPTNDTTNTTATTNVAQNVVDENLPQLLDSRGGSHVTNVPAFDKEDITSWKVRFWVFLDGLEPYLLKNFKRWTFCSYVKLVHF</sequence>
<feature type="region of interest" description="Disordered" evidence="1">
    <location>
        <begin position="1"/>
        <end position="38"/>
    </location>
</feature>